<dbReference type="PROSITE" id="PS51194">
    <property type="entry name" value="HELICASE_CTER"/>
    <property type="match status" value="1"/>
</dbReference>
<dbReference type="OMA" id="ARECICT"/>
<dbReference type="STRING" id="5539.A0A3E2HIJ8"/>
<reference evidence="12 13" key="1">
    <citation type="submission" date="2018-05" db="EMBL/GenBank/DDBJ databases">
        <title>Draft genome sequence of Scytalidium lignicola DSM 105466, a ubiquitous saprotrophic fungus.</title>
        <authorList>
            <person name="Buettner E."/>
            <person name="Gebauer A.M."/>
            <person name="Hofrichter M."/>
            <person name="Liers C."/>
            <person name="Kellner H."/>
        </authorList>
    </citation>
    <scope>NUCLEOTIDE SEQUENCE [LARGE SCALE GENOMIC DNA]</scope>
    <source>
        <strain evidence="12 13">DSM 105466</strain>
    </source>
</reference>
<dbReference type="GO" id="GO:0005737">
    <property type="term" value="C:cytoplasm"/>
    <property type="evidence" value="ECO:0007669"/>
    <property type="project" value="TreeGrafter"/>
</dbReference>
<dbReference type="AlphaFoldDB" id="A0A3E2HIJ8"/>
<keyword evidence="6" id="KW-0067">ATP-binding</keyword>
<evidence type="ECO:0000259" key="11">
    <source>
        <dbReference type="PROSITE" id="PS51327"/>
    </source>
</evidence>
<dbReference type="SMART" id="SM00490">
    <property type="entry name" value="HELICc"/>
    <property type="match status" value="1"/>
</dbReference>
<keyword evidence="4" id="KW-0378">Hydrolase</keyword>
<keyword evidence="3" id="KW-0547">Nucleotide-binding</keyword>
<proteinExistence type="predicted"/>
<feature type="domain" description="Helicase C-terminal" evidence="10">
    <location>
        <begin position="94"/>
        <end position="231"/>
    </location>
</feature>
<dbReference type="SMART" id="SM00535">
    <property type="entry name" value="RIBOc"/>
    <property type="match status" value="2"/>
</dbReference>
<keyword evidence="2" id="KW-0677">Repeat</keyword>
<dbReference type="CDD" id="cd00593">
    <property type="entry name" value="RIBOc"/>
    <property type="match status" value="2"/>
</dbReference>
<evidence type="ECO:0000256" key="3">
    <source>
        <dbReference type="ARBA" id="ARBA00022741"/>
    </source>
</evidence>
<dbReference type="InterPro" id="IPR001650">
    <property type="entry name" value="Helicase_C-like"/>
</dbReference>
<evidence type="ECO:0000256" key="4">
    <source>
        <dbReference type="ARBA" id="ARBA00022801"/>
    </source>
</evidence>
<comment type="caution">
    <text evidence="12">The sequence shown here is derived from an EMBL/GenBank/DDBJ whole genome shotgun (WGS) entry which is preliminary data.</text>
</comment>
<name>A0A3E2HIJ8_SCYLI</name>
<dbReference type="InterPro" id="IPR027417">
    <property type="entry name" value="P-loop_NTPase"/>
</dbReference>
<keyword evidence="5" id="KW-0347">Helicase</keyword>
<dbReference type="InterPro" id="IPR000999">
    <property type="entry name" value="RNase_III_dom"/>
</dbReference>
<feature type="domain" description="Dicer dsRNA-binding fold" evidence="11">
    <location>
        <begin position="261"/>
        <end position="356"/>
    </location>
</feature>
<dbReference type="GO" id="GO:0030422">
    <property type="term" value="P:siRNA processing"/>
    <property type="evidence" value="ECO:0007669"/>
    <property type="project" value="TreeGrafter"/>
</dbReference>
<dbReference type="PANTHER" id="PTHR14950:SF37">
    <property type="entry name" value="ENDORIBONUCLEASE DICER"/>
    <property type="match status" value="1"/>
</dbReference>
<dbReference type="GO" id="GO:0005524">
    <property type="term" value="F:ATP binding"/>
    <property type="evidence" value="ECO:0007669"/>
    <property type="project" value="UniProtKB-KW"/>
</dbReference>
<dbReference type="SUPFAM" id="SSF52540">
    <property type="entry name" value="P-loop containing nucleoside triphosphate hydrolases"/>
    <property type="match status" value="1"/>
</dbReference>
<feature type="domain" description="RNase III" evidence="9">
    <location>
        <begin position="761"/>
        <end position="861"/>
    </location>
</feature>
<evidence type="ECO:0000256" key="7">
    <source>
        <dbReference type="ARBA" id="ARBA00023118"/>
    </source>
</evidence>
<accession>A0A3E2HIJ8</accession>
<dbReference type="GO" id="GO:0050688">
    <property type="term" value="P:regulation of defense response to virus"/>
    <property type="evidence" value="ECO:0007669"/>
    <property type="project" value="UniProtKB-KW"/>
</dbReference>
<dbReference type="PANTHER" id="PTHR14950">
    <property type="entry name" value="DICER-RELATED"/>
    <property type="match status" value="1"/>
</dbReference>
<dbReference type="PROSITE" id="PS00517">
    <property type="entry name" value="RNASE_3_1"/>
    <property type="match status" value="1"/>
</dbReference>
<feature type="non-terminal residue" evidence="12">
    <location>
        <position position="1"/>
    </location>
</feature>
<dbReference type="PROSITE" id="PS50142">
    <property type="entry name" value="RNASE_3_2"/>
    <property type="match status" value="2"/>
</dbReference>
<evidence type="ECO:0000256" key="6">
    <source>
        <dbReference type="ARBA" id="ARBA00022840"/>
    </source>
</evidence>
<dbReference type="Pfam" id="PF03368">
    <property type="entry name" value="Dicer_dimer"/>
    <property type="match status" value="1"/>
</dbReference>
<gene>
    <name evidence="12" type="ORF">B7463_g3061</name>
</gene>
<keyword evidence="13" id="KW-1185">Reference proteome</keyword>
<keyword evidence="1" id="KW-0930">Antiviral protein</keyword>
<keyword evidence="7" id="KW-0051">Antiviral defense</keyword>
<organism evidence="12 13">
    <name type="scientific">Scytalidium lignicola</name>
    <name type="common">Hyphomycete</name>
    <dbReference type="NCBI Taxonomy" id="5539"/>
    <lineage>
        <taxon>Eukaryota</taxon>
        <taxon>Fungi</taxon>
        <taxon>Dikarya</taxon>
        <taxon>Ascomycota</taxon>
        <taxon>Pezizomycotina</taxon>
        <taxon>Leotiomycetes</taxon>
        <taxon>Leotiomycetes incertae sedis</taxon>
        <taxon>Scytalidium</taxon>
    </lineage>
</organism>
<sequence length="925" mass="105363">MVKKRPTNTGQWNHRKIESNLDSLSITPHVHRQEFLRYVHRPTLYKLEYESSDLNDTISSRALVHLCNICHFLHIQLGPTTGGPGDHLAKFRNQAIHIFELLEDRSLQGPYPTSLKVKRLMSFLDEQDYNECSGLLFVRQRATVTARRKNLIIATDALEEGIDVAACNLVICFDPPPNVKSFIQRRGRARQEKSKFAIMFPKNEGSSKLESWRTLEATLIQAYQSQLRQIQCLADIEGSVEVVPGNLEVNSTGACLTPDSAIVHINHFCARLPHEPYVDLRPAFVFQEQPTTKLIAATVVLPNCLNQSLRSTTGIGAWRSERAAAEDAAFQAYVALHKAGLLNDNLLPLSHTWELEEKELEYISTTVDITRQLRPWAKLAEAWSCPEIYHTRISLLHQGSIGGDLCMVLTTPSVVPQIPPLNLYWDHRTIFSLRFDPPRRASLSDLDTVRVMRQITHVMRRSIHSDYIADNQTDYIVLFSPHEEKSQLITWYEANSGRVPALERYRAKDTACRFIRAPLLHYAPHLFHRWHDLDADHDGKVEIECIPLPKRRHFLARKTLAKKIRPQPDRDSSFKVQSFPIEDCTIDRLPFEYARFSLFTPAILQHLEAFIVADTVRKTVLLDVSIKDLSHIVTAISAPSAGWITNYQRYEFFGDTVLKFTVSHQLFCDNGNWHEGYLSQKKNRIISNQRLAKAALSKGLDEYIMTEAFKSRRWWPWLISEIRPGFTAKRNISAKVIADVVEALIGAAYIDGGLIAARECICTFLPEISISPPRFPSYTAASKALLVEALTHPSCDCDIKIQSYQRLEFLGDAVLDMLVLSILADQQTDTELSQGKMTVIKSVLVNAHFLGFLSLDFGQDEEVVTIIEQPGGRFSKHTTLRQTYLWKLMRHSNAEITKARGACLERYTSLHEEIKHLLREGETYP</sequence>
<dbReference type="InterPro" id="IPR005034">
    <property type="entry name" value="Dicer_dimerisation"/>
</dbReference>
<evidence type="ECO:0000313" key="13">
    <source>
        <dbReference type="Proteomes" id="UP000258309"/>
    </source>
</evidence>
<evidence type="ECO:0000256" key="5">
    <source>
        <dbReference type="ARBA" id="ARBA00022806"/>
    </source>
</evidence>
<evidence type="ECO:0000259" key="10">
    <source>
        <dbReference type="PROSITE" id="PS51194"/>
    </source>
</evidence>
<dbReference type="OrthoDB" id="416741at2759"/>
<dbReference type="Pfam" id="PF00271">
    <property type="entry name" value="Helicase_C"/>
    <property type="match status" value="1"/>
</dbReference>
<dbReference type="GO" id="GO:0004525">
    <property type="term" value="F:ribonuclease III activity"/>
    <property type="evidence" value="ECO:0007669"/>
    <property type="project" value="InterPro"/>
</dbReference>
<dbReference type="GO" id="GO:0051607">
    <property type="term" value="P:defense response to virus"/>
    <property type="evidence" value="ECO:0007669"/>
    <property type="project" value="UniProtKB-KW"/>
</dbReference>
<evidence type="ECO:0000259" key="9">
    <source>
        <dbReference type="PROSITE" id="PS50142"/>
    </source>
</evidence>
<dbReference type="GO" id="GO:0004386">
    <property type="term" value="F:helicase activity"/>
    <property type="evidence" value="ECO:0007669"/>
    <property type="project" value="UniProtKB-KW"/>
</dbReference>
<dbReference type="Gene3D" id="3.40.50.300">
    <property type="entry name" value="P-loop containing nucleotide triphosphate hydrolases"/>
    <property type="match status" value="1"/>
</dbReference>
<dbReference type="GO" id="GO:0003723">
    <property type="term" value="F:RNA binding"/>
    <property type="evidence" value="ECO:0007669"/>
    <property type="project" value="UniProtKB-UniRule"/>
</dbReference>
<feature type="non-terminal residue" evidence="12">
    <location>
        <position position="925"/>
    </location>
</feature>
<dbReference type="PROSITE" id="PS51327">
    <property type="entry name" value="DICER_DSRBF"/>
    <property type="match status" value="1"/>
</dbReference>
<dbReference type="GO" id="GO:0005634">
    <property type="term" value="C:nucleus"/>
    <property type="evidence" value="ECO:0007669"/>
    <property type="project" value="TreeGrafter"/>
</dbReference>
<keyword evidence="8" id="KW-0694">RNA-binding</keyword>
<dbReference type="Pfam" id="PF00636">
    <property type="entry name" value="Ribonuclease_3"/>
    <property type="match status" value="2"/>
</dbReference>
<dbReference type="Proteomes" id="UP000258309">
    <property type="component" value="Unassembled WGS sequence"/>
</dbReference>
<evidence type="ECO:0000313" key="12">
    <source>
        <dbReference type="EMBL" id="RFU33249.1"/>
    </source>
</evidence>
<dbReference type="SUPFAM" id="SSF69065">
    <property type="entry name" value="RNase III domain-like"/>
    <property type="match status" value="2"/>
</dbReference>
<dbReference type="InterPro" id="IPR036389">
    <property type="entry name" value="RNase_III_sf"/>
</dbReference>
<evidence type="ECO:0008006" key="14">
    <source>
        <dbReference type="Google" id="ProtNLM"/>
    </source>
</evidence>
<evidence type="ECO:0000256" key="2">
    <source>
        <dbReference type="ARBA" id="ARBA00022737"/>
    </source>
</evidence>
<dbReference type="EMBL" id="NCSJ02000038">
    <property type="protein sequence ID" value="RFU33249.1"/>
    <property type="molecule type" value="Genomic_DNA"/>
</dbReference>
<dbReference type="InterPro" id="IPR038248">
    <property type="entry name" value="Dicer_dimer_sf"/>
</dbReference>
<evidence type="ECO:0000256" key="1">
    <source>
        <dbReference type="ARBA" id="ARBA00022721"/>
    </source>
</evidence>
<dbReference type="Gene3D" id="1.10.1520.10">
    <property type="entry name" value="Ribonuclease III domain"/>
    <property type="match status" value="2"/>
</dbReference>
<protein>
    <recommendedName>
        <fullName evidence="14">Dicer-like protein 2</fullName>
    </recommendedName>
</protein>
<dbReference type="Gene3D" id="3.30.160.380">
    <property type="entry name" value="Dicer dimerisation domain"/>
    <property type="match status" value="1"/>
</dbReference>
<feature type="domain" description="RNase III" evidence="9">
    <location>
        <begin position="613"/>
        <end position="753"/>
    </location>
</feature>
<evidence type="ECO:0000256" key="8">
    <source>
        <dbReference type="PROSITE-ProRule" id="PRU00657"/>
    </source>
</evidence>